<dbReference type="EMBL" id="GBXM01013911">
    <property type="protein sequence ID" value="JAH94666.1"/>
    <property type="molecule type" value="Transcribed_RNA"/>
</dbReference>
<name>A0A0E9WWP9_ANGAN</name>
<proteinExistence type="predicted"/>
<reference evidence="1" key="2">
    <citation type="journal article" date="2015" name="Fish Shellfish Immunol.">
        <title>Early steps in the European eel (Anguilla anguilla)-Vibrio vulnificus interaction in the gills: Role of the RtxA13 toxin.</title>
        <authorList>
            <person name="Callol A."/>
            <person name="Pajuelo D."/>
            <person name="Ebbesson L."/>
            <person name="Teles M."/>
            <person name="MacKenzie S."/>
            <person name="Amaro C."/>
        </authorList>
    </citation>
    <scope>NUCLEOTIDE SEQUENCE</scope>
</reference>
<evidence type="ECO:0000313" key="1">
    <source>
        <dbReference type="EMBL" id="JAH94666.1"/>
    </source>
</evidence>
<accession>A0A0E9WWP9</accession>
<protein>
    <submittedName>
        <fullName evidence="1">Uncharacterized protein</fullName>
    </submittedName>
</protein>
<dbReference type="AlphaFoldDB" id="A0A0E9WWP9"/>
<reference evidence="1" key="1">
    <citation type="submission" date="2014-11" db="EMBL/GenBank/DDBJ databases">
        <authorList>
            <person name="Amaro Gonzalez C."/>
        </authorList>
    </citation>
    <scope>NUCLEOTIDE SEQUENCE</scope>
</reference>
<sequence length="72" mass="8158">MHGHMKSEGRSETVPQFTCRKLFGCAVKQGEIFSAKICVMNKKARSLPLRSLVYEMETQANACTLWPILLNK</sequence>
<organism evidence="1">
    <name type="scientific">Anguilla anguilla</name>
    <name type="common">European freshwater eel</name>
    <name type="synonym">Muraena anguilla</name>
    <dbReference type="NCBI Taxonomy" id="7936"/>
    <lineage>
        <taxon>Eukaryota</taxon>
        <taxon>Metazoa</taxon>
        <taxon>Chordata</taxon>
        <taxon>Craniata</taxon>
        <taxon>Vertebrata</taxon>
        <taxon>Euteleostomi</taxon>
        <taxon>Actinopterygii</taxon>
        <taxon>Neopterygii</taxon>
        <taxon>Teleostei</taxon>
        <taxon>Anguilliformes</taxon>
        <taxon>Anguillidae</taxon>
        <taxon>Anguilla</taxon>
    </lineage>
</organism>